<reference evidence="1" key="1">
    <citation type="journal article" date="2005" name="BMC Biol.">
        <title>The sequence of rice chromosomes 11 and 12, rich in disease resistance genes and recent gene duplications.</title>
        <authorList>
            <consortium name="The rice chromosomes 11 and 12 sequencing consortia"/>
        </authorList>
    </citation>
    <scope>NUCLEOTIDE SEQUENCE [LARGE SCALE GENOMIC DNA]</scope>
</reference>
<sequence>MGCSLEPSAQKNEEFRTSGCALDFRGDFHNDHENSLTDIPPDDAPIEEVMAVLLHESPNSLLEPDAHCSIQKEDSGETLELLSREPASQPPIKPKPCPSGSQGIVLDSYLETTSIFHNASLGKENFQAIDELETSTLEDERKHSTNEHESFFFEIPQDSCSHKKSPESCLISAASLCEDHNHLMILLSNMIRSVVVDAFIYHKYCKSRMCLWH</sequence>
<accession>Q2QRA8</accession>
<reference evidence="1" key="3">
    <citation type="submission" date="2006-01" db="EMBL/GenBank/DDBJ databases">
        <authorList>
            <person name="Buell R."/>
        </authorList>
    </citation>
    <scope>NUCLEOTIDE SEQUENCE</scope>
</reference>
<gene>
    <name evidence="1" type="ordered locus">LOC_Os12g28210</name>
</gene>
<reference evidence="1" key="2">
    <citation type="submission" date="2005-04" db="EMBL/GenBank/DDBJ databases">
        <authorList>
            <person name="Buell C.R."/>
            <person name="Wing R.A."/>
            <person name="McCombie W.A."/>
            <person name="Ouyang S."/>
        </authorList>
    </citation>
    <scope>NUCLEOTIDE SEQUENCE</scope>
</reference>
<evidence type="ECO:0000313" key="1">
    <source>
        <dbReference type="EMBL" id="ABA98184.1"/>
    </source>
</evidence>
<dbReference type="AlphaFoldDB" id="Q2QRA8"/>
<dbReference type="EMBL" id="DP000011">
    <property type="protein sequence ID" value="ABA98184.1"/>
    <property type="molecule type" value="Genomic_DNA"/>
</dbReference>
<organism evidence="1">
    <name type="scientific">Oryza sativa subsp. japonica</name>
    <name type="common">Rice</name>
    <dbReference type="NCBI Taxonomy" id="39947"/>
    <lineage>
        <taxon>Eukaryota</taxon>
        <taxon>Viridiplantae</taxon>
        <taxon>Streptophyta</taxon>
        <taxon>Embryophyta</taxon>
        <taxon>Tracheophyta</taxon>
        <taxon>Spermatophyta</taxon>
        <taxon>Magnoliopsida</taxon>
        <taxon>Liliopsida</taxon>
        <taxon>Poales</taxon>
        <taxon>Poaceae</taxon>
        <taxon>BOP clade</taxon>
        <taxon>Oryzoideae</taxon>
        <taxon>Oryzeae</taxon>
        <taxon>Oryzinae</taxon>
        <taxon>Oryza</taxon>
        <taxon>Oryza sativa</taxon>
    </lineage>
</organism>
<name>Q2QRA8_ORYSJ</name>
<protein>
    <submittedName>
        <fullName evidence="1">Uncharacterized protein</fullName>
    </submittedName>
</protein>
<proteinExistence type="predicted"/>